<feature type="transmembrane region" description="Helical" evidence="8">
    <location>
        <begin position="185"/>
        <end position="205"/>
    </location>
</feature>
<evidence type="ECO:0000313" key="11">
    <source>
        <dbReference type="Proteomes" id="UP001500456"/>
    </source>
</evidence>
<evidence type="ECO:0000256" key="8">
    <source>
        <dbReference type="SAM" id="Phobius"/>
    </source>
</evidence>
<proteinExistence type="predicted"/>
<dbReference type="RefSeq" id="WP_345569185.1">
    <property type="nucleotide sequence ID" value="NZ_BAAAZX010000026.1"/>
</dbReference>
<dbReference type="InterPro" id="IPR020846">
    <property type="entry name" value="MFS_dom"/>
</dbReference>
<dbReference type="PANTHER" id="PTHR23517:SF2">
    <property type="entry name" value="MULTIDRUG RESISTANCE PROTEIN MDTH"/>
    <property type="match status" value="1"/>
</dbReference>
<evidence type="ECO:0000313" key="10">
    <source>
        <dbReference type="EMBL" id="GAA4018192.1"/>
    </source>
</evidence>
<sequence length="441" mass="44977">MTPDTAAAPAPARPGPLARALGLPAVRGYGRFVTGNLVDSVGSGMLLPLGLLYFTTVRGLSAPAVGAAVTVGQLAALPSVFLAGRLMDRFGPRQPTVVANVVTAAGFLTFLLAHRPWQIVCAYFLVQSGVNTYYTAQRTLITQATPAGEIRAWFAFTGSLRNIGIGAGAALAAGALALYGTGALTGLLVAAAPLYLLAAVCFARVPVTTPPAPRAGPQPDSGDAESSGRKPDGPRADGTRRYLLLVACALPFVLSQSMLAVLIALYATTVLGLAAWTASLLLILNTVLVSTLTSPLTAHAAPAQPRHAIALGYGLLTAAMLAFAAPALPGTAIPAWPALLLAMVLFSLAEIFCSPALNELSVTLTPGAARGGKQSLYQLSWSTGNIAAPVLFTTLLAAGGLVPWVVQGAACLLALLAVPALRPLRPTATAPTDPEESPTSP</sequence>
<feature type="transmembrane region" description="Helical" evidence="8">
    <location>
        <begin position="335"/>
        <end position="358"/>
    </location>
</feature>
<comment type="subcellular location">
    <subcellularLocation>
        <location evidence="1">Cell membrane</location>
        <topology evidence="1">Multi-pass membrane protein</topology>
    </subcellularLocation>
</comment>
<feature type="transmembrane region" description="Helical" evidence="8">
    <location>
        <begin position="242"/>
        <end position="267"/>
    </location>
</feature>
<evidence type="ECO:0000259" key="9">
    <source>
        <dbReference type="PROSITE" id="PS50850"/>
    </source>
</evidence>
<feature type="transmembrane region" description="Helical" evidence="8">
    <location>
        <begin position="37"/>
        <end position="54"/>
    </location>
</feature>
<dbReference type="SUPFAM" id="SSF103473">
    <property type="entry name" value="MFS general substrate transporter"/>
    <property type="match status" value="1"/>
</dbReference>
<keyword evidence="2" id="KW-0813">Transport</keyword>
<name>A0ABP7SY61_9ACTN</name>
<evidence type="ECO:0000256" key="5">
    <source>
        <dbReference type="ARBA" id="ARBA00022989"/>
    </source>
</evidence>
<feature type="region of interest" description="Disordered" evidence="7">
    <location>
        <begin position="211"/>
        <end position="235"/>
    </location>
</feature>
<dbReference type="EMBL" id="BAAAZX010000026">
    <property type="protein sequence ID" value="GAA4018192.1"/>
    <property type="molecule type" value="Genomic_DNA"/>
</dbReference>
<keyword evidence="5 8" id="KW-1133">Transmembrane helix</keyword>
<dbReference type="PROSITE" id="PS50850">
    <property type="entry name" value="MFS"/>
    <property type="match status" value="1"/>
</dbReference>
<feature type="transmembrane region" description="Helical" evidence="8">
    <location>
        <begin position="60"/>
        <end position="83"/>
    </location>
</feature>
<evidence type="ECO:0000256" key="2">
    <source>
        <dbReference type="ARBA" id="ARBA00022448"/>
    </source>
</evidence>
<keyword evidence="6 8" id="KW-0472">Membrane</keyword>
<comment type="caution">
    <text evidence="10">The sequence shown here is derived from an EMBL/GenBank/DDBJ whole genome shotgun (WGS) entry which is preliminary data.</text>
</comment>
<dbReference type="PANTHER" id="PTHR23517">
    <property type="entry name" value="RESISTANCE PROTEIN MDTM, PUTATIVE-RELATED-RELATED"/>
    <property type="match status" value="1"/>
</dbReference>
<feature type="domain" description="Major facilitator superfamily (MFS) profile" evidence="9">
    <location>
        <begin position="28"/>
        <end position="426"/>
    </location>
</feature>
<dbReference type="InterPro" id="IPR036259">
    <property type="entry name" value="MFS_trans_sf"/>
</dbReference>
<feature type="transmembrane region" description="Helical" evidence="8">
    <location>
        <begin position="308"/>
        <end position="329"/>
    </location>
</feature>
<evidence type="ECO:0000256" key="7">
    <source>
        <dbReference type="SAM" id="MobiDB-lite"/>
    </source>
</evidence>
<reference evidence="11" key="1">
    <citation type="journal article" date="2019" name="Int. J. Syst. Evol. Microbiol.">
        <title>The Global Catalogue of Microorganisms (GCM) 10K type strain sequencing project: providing services to taxonomists for standard genome sequencing and annotation.</title>
        <authorList>
            <consortium name="The Broad Institute Genomics Platform"/>
            <consortium name="The Broad Institute Genome Sequencing Center for Infectious Disease"/>
            <person name="Wu L."/>
            <person name="Ma J."/>
        </authorList>
    </citation>
    <scope>NUCLEOTIDE SEQUENCE [LARGE SCALE GENOMIC DNA]</scope>
    <source>
        <strain evidence="11">JCM 16924</strain>
    </source>
</reference>
<dbReference type="InterPro" id="IPR050171">
    <property type="entry name" value="MFS_Transporters"/>
</dbReference>
<accession>A0ABP7SY61</accession>
<keyword evidence="4 8" id="KW-0812">Transmembrane</keyword>
<dbReference type="Gene3D" id="1.20.1250.20">
    <property type="entry name" value="MFS general substrate transporter like domains"/>
    <property type="match status" value="1"/>
</dbReference>
<feature type="transmembrane region" description="Helical" evidence="8">
    <location>
        <begin position="379"/>
        <end position="398"/>
    </location>
</feature>
<gene>
    <name evidence="10" type="ORF">GCM10022232_72460</name>
</gene>
<dbReference type="Proteomes" id="UP001500456">
    <property type="component" value="Unassembled WGS sequence"/>
</dbReference>
<evidence type="ECO:0000256" key="6">
    <source>
        <dbReference type="ARBA" id="ARBA00023136"/>
    </source>
</evidence>
<protein>
    <submittedName>
        <fullName evidence="10">MFS transporter</fullName>
    </submittedName>
</protein>
<evidence type="ECO:0000256" key="3">
    <source>
        <dbReference type="ARBA" id="ARBA00022475"/>
    </source>
</evidence>
<feature type="compositionally biased region" description="Basic and acidic residues" evidence="7">
    <location>
        <begin position="226"/>
        <end position="235"/>
    </location>
</feature>
<evidence type="ECO:0000256" key="4">
    <source>
        <dbReference type="ARBA" id="ARBA00022692"/>
    </source>
</evidence>
<feature type="transmembrane region" description="Helical" evidence="8">
    <location>
        <begin position="273"/>
        <end position="296"/>
    </location>
</feature>
<dbReference type="Pfam" id="PF07690">
    <property type="entry name" value="MFS_1"/>
    <property type="match status" value="1"/>
</dbReference>
<dbReference type="InterPro" id="IPR011701">
    <property type="entry name" value="MFS"/>
</dbReference>
<keyword evidence="3" id="KW-1003">Cell membrane</keyword>
<keyword evidence="11" id="KW-1185">Reference proteome</keyword>
<organism evidence="10 11">
    <name type="scientific">Streptomyces plumbiresistens</name>
    <dbReference type="NCBI Taxonomy" id="511811"/>
    <lineage>
        <taxon>Bacteria</taxon>
        <taxon>Bacillati</taxon>
        <taxon>Actinomycetota</taxon>
        <taxon>Actinomycetes</taxon>
        <taxon>Kitasatosporales</taxon>
        <taxon>Streptomycetaceae</taxon>
        <taxon>Streptomyces</taxon>
    </lineage>
</organism>
<evidence type="ECO:0000256" key="1">
    <source>
        <dbReference type="ARBA" id="ARBA00004651"/>
    </source>
</evidence>